<keyword evidence="4" id="KW-0186">Copper</keyword>
<dbReference type="Gene3D" id="2.60.40.420">
    <property type="entry name" value="Cupredoxins - blue copper proteins"/>
    <property type="match status" value="3"/>
</dbReference>
<gene>
    <name evidence="11" type="ORF">FB45DRAFT_1113048</name>
</gene>
<comment type="caution">
    <text evidence="11">The sequence shown here is derived from an EMBL/GenBank/DDBJ whole genome shotgun (WGS) entry which is preliminary data.</text>
</comment>
<dbReference type="EMBL" id="JARKIF010000029">
    <property type="protein sequence ID" value="KAJ7613216.1"/>
    <property type="molecule type" value="Genomic_DNA"/>
</dbReference>
<reference evidence="11" key="1">
    <citation type="submission" date="2023-03" db="EMBL/GenBank/DDBJ databases">
        <title>Massive genome expansion in bonnet fungi (Mycena s.s.) driven by repeated elements and novel gene families across ecological guilds.</title>
        <authorList>
            <consortium name="Lawrence Berkeley National Laboratory"/>
            <person name="Harder C.B."/>
            <person name="Miyauchi S."/>
            <person name="Viragh M."/>
            <person name="Kuo A."/>
            <person name="Thoen E."/>
            <person name="Andreopoulos B."/>
            <person name="Lu D."/>
            <person name="Skrede I."/>
            <person name="Drula E."/>
            <person name="Henrissat B."/>
            <person name="Morin E."/>
            <person name="Kohler A."/>
            <person name="Barry K."/>
            <person name="LaButti K."/>
            <person name="Morin E."/>
            <person name="Salamov A."/>
            <person name="Lipzen A."/>
            <person name="Mereny Z."/>
            <person name="Hegedus B."/>
            <person name="Baldrian P."/>
            <person name="Stursova M."/>
            <person name="Weitz H."/>
            <person name="Taylor A."/>
            <person name="Grigoriev I.V."/>
            <person name="Nagy L.G."/>
            <person name="Martin F."/>
            <person name="Kauserud H."/>
        </authorList>
    </citation>
    <scope>NUCLEOTIDE SEQUENCE</scope>
    <source>
        <strain evidence="11">9284</strain>
    </source>
</reference>
<dbReference type="PROSITE" id="PS00079">
    <property type="entry name" value="MULTICOPPER_OXIDASE1"/>
    <property type="match status" value="1"/>
</dbReference>
<dbReference type="PROSITE" id="PS00080">
    <property type="entry name" value="MULTICOPPER_OXIDASE2"/>
    <property type="match status" value="1"/>
</dbReference>
<dbReference type="InterPro" id="IPR011707">
    <property type="entry name" value="Cu-oxidase-like_N"/>
</dbReference>
<dbReference type="InterPro" id="IPR002355">
    <property type="entry name" value="Cu_oxidase_Cu_BS"/>
</dbReference>
<dbReference type="PANTHER" id="PTHR11709">
    <property type="entry name" value="MULTI-COPPER OXIDASE"/>
    <property type="match status" value="1"/>
</dbReference>
<dbReference type="PANTHER" id="PTHR11709:SF511">
    <property type="entry name" value="LACCASE"/>
    <property type="match status" value="1"/>
</dbReference>
<dbReference type="GO" id="GO:0016491">
    <property type="term" value="F:oxidoreductase activity"/>
    <property type="evidence" value="ECO:0007669"/>
    <property type="project" value="UniProtKB-KW"/>
</dbReference>
<dbReference type="InterPro" id="IPR001117">
    <property type="entry name" value="Cu-oxidase_2nd"/>
</dbReference>
<keyword evidence="6" id="KW-0325">Glycoprotein</keyword>
<protein>
    <submittedName>
        <fullName evidence="11">Laccase subfamily 2</fullName>
    </submittedName>
</protein>
<accession>A0AAD7B7V1</accession>
<dbReference type="SUPFAM" id="SSF49503">
    <property type="entry name" value="Cupredoxins"/>
    <property type="match status" value="3"/>
</dbReference>
<keyword evidence="2" id="KW-0479">Metal-binding</keyword>
<dbReference type="InterPro" id="IPR033138">
    <property type="entry name" value="Cu_oxidase_CS"/>
</dbReference>
<keyword evidence="7" id="KW-0732">Signal</keyword>
<evidence type="ECO:0000313" key="12">
    <source>
        <dbReference type="Proteomes" id="UP001221142"/>
    </source>
</evidence>
<dbReference type="Pfam" id="PF07732">
    <property type="entry name" value="Cu-oxidase_3"/>
    <property type="match status" value="1"/>
</dbReference>
<evidence type="ECO:0000256" key="1">
    <source>
        <dbReference type="ARBA" id="ARBA00010609"/>
    </source>
</evidence>
<evidence type="ECO:0000259" key="10">
    <source>
        <dbReference type="Pfam" id="PF07732"/>
    </source>
</evidence>
<dbReference type="CDD" id="cd13903">
    <property type="entry name" value="CuRO_3_Tv-LCC_like"/>
    <property type="match status" value="1"/>
</dbReference>
<feature type="signal peptide" evidence="7">
    <location>
        <begin position="1"/>
        <end position="20"/>
    </location>
</feature>
<dbReference type="Proteomes" id="UP001221142">
    <property type="component" value="Unassembled WGS sequence"/>
</dbReference>
<dbReference type="Pfam" id="PF07731">
    <property type="entry name" value="Cu-oxidase_2"/>
    <property type="match status" value="1"/>
</dbReference>
<dbReference type="InterPro" id="IPR045087">
    <property type="entry name" value="Cu-oxidase_fam"/>
</dbReference>
<evidence type="ECO:0000256" key="4">
    <source>
        <dbReference type="ARBA" id="ARBA00023008"/>
    </source>
</evidence>
<organism evidence="11 12">
    <name type="scientific">Roridomyces roridus</name>
    <dbReference type="NCBI Taxonomy" id="1738132"/>
    <lineage>
        <taxon>Eukaryota</taxon>
        <taxon>Fungi</taxon>
        <taxon>Dikarya</taxon>
        <taxon>Basidiomycota</taxon>
        <taxon>Agaricomycotina</taxon>
        <taxon>Agaricomycetes</taxon>
        <taxon>Agaricomycetidae</taxon>
        <taxon>Agaricales</taxon>
        <taxon>Marasmiineae</taxon>
        <taxon>Mycenaceae</taxon>
        <taxon>Roridomyces</taxon>
    </lineage>
</organism>
<dbReference type="FunFam" id="2.60.40.420:FF:000045">
    <property type="entry name" value="Laccase 2"/>
    <property type="match status" value="1"/>
</dbReference>
<keyword evidence="12" id="KW-1185">Reference proteome</keyword>
<dbReference type="InterPro" id="IPR008972">
    <property type="entry name" value="Cupredoxin"/>
</dbReference>
<name>A0AAD7B7V1_9AGAR</name>
<feature type="domain" description="Plastocyanin-like" evidence="10">
    <location>
        <begin position="32"/>
        <end position="150"/>
    </location>
</feature>
<feature type="chain" id="PRO_5042051824" evidence="7">
    <location>
        <begin position="21"/>
        <end position="528"/>
    </location>
</feature>
<feature type="domain" description="Plastocyanin-like" evidence="8">
    <location>
        <begin position="162"/>
        <end position="318"/>
    </location>
</feature>
<evidence type="ECO:0000256" key="6">
    <source>
        <dbReference type="ARBA" id="ARBA00023180"/>
    </source>
</evidence>
<sequence length="528" mass="58525">MQLLSALVLLTLLKAHPTTAAVKEYTLDIVNAPIAPDGYNRMGILANGTFPGPLLTANKGDTVKVTFNNKLTDESMPVSTSIDFDGVLFNTASVYNEGSPFVTQCPFGPNTSYTYTLRLGEQSGSAWYHSQVSLQYADGLRGVFIIYDPEDPLKYLYDVDDESTIWSVADWWHSTSTATLNSYNLTQVIPLQDSGLFNGVGRYVGGPEIPYVVQSVTKGTRYRFRLINISVRWQVFVSVDSHTMTVIEVDGTPTQPLETNMLSLMPGARYSVVVTANQAVDNYWINAIPMDPGSPNKYEENPVFDPTLSRGILRYAGAPDAEPTTPMTQGPEGTAANLLQEHELRPFIPTPPPEPDYILNFTTSMAINETAWLFNGTQYESPKVPTLIKILDGASDAADFNKSENTFIFPRNKTVEINFLPDPTDELHPFHLHGNRFWVIKSNESDIVNTVNPPIRDVAAKGNGGTILRFTTDNPGPWFFHCHIFWHFWAGLGAVMVSDPEGIRQQAKPSEAWDELCPAYNALPVVEQ</sequence>
<evidence type="ECO:0000256" key="5">
    <source>
        <dbReference type="ARBA" id="ARBA00023157"/>
    </source>
</evidence>
<evidence type="ECO:0000313" key="11">
    <source>
        <dbReference type="EMBL" id="KAJ7613216.1"/>
    </source>
</evidence>
<evidence type="ECO:0000256" key="2">
    <source>
        <dbReference type="ARBA" id="ARBA00022723"/>
    </source>
</evidence>
<dbReference type="Pfam" id="PF00394">
    <property type="entry name" value="Cu-oxidase"/>
    <property type="match status" value="1"/>
</dbReference>
<evidence type="ECO:0000259" key="8">
    <source>
        <dbReference type="Pfam" id="PF00394"/>
    </source>
</evidence>
<comment type="similarity">
    <text evidence="1">Belongs to the multicopper oxidase family.</text>
</comment>
<keyword evidence="5" id="KW-1015">Disulfide bond</keyword>
<evidence type="ECO:0000256" key="7">
    <source>
        <dbReference type="SAM" id="SignalP"/>
    </source>
</evidence>
<dbReference type="AlphaFoldDB" id="A0AAD7B7V1"/>
<keyword evidence="3" id="KW-0560">Oxidoreductase</keyword>
<proteinExistence type="inferred from homology"/>
<evidence type="ECO:0000259" key="9">
    <source>
        <dbReference type="Pfam" id="PF07731"/>
    </source>
</evidence>
<feature type="domain" description="Plastocyanin-like" evidence="9">
    <location>
        <begin position="381"/>
        <end position="501"/>
    </location>
</feature>
<dbReference type="InterPro" id="IPR011706">
    <property type="entry name" value="Cu-oxidase_C"/>
</dbReference>
<evidence type="ECO:0000256" key="3">
    <source>
        <dbReference type="ARBA" id="ARBA00023002"/>
    </source>
</evidence>
<dbReference type="GO" id="GO:0005507">
    <property type="term" value="F:copper ion binding"/>
    <property type="evidence" value="ECO:0007669"/>
    <property type="project" value="InterPro"/>
</dbReference>